<evidence type="ECO:0000313" key="3">
    <source>
        <dbReference type="Proteomes" id="UP000008065"/>
    </source>
</evidence>
<dbReference type="VEuPathDB" id="FungiDB:NEUTE1DRAFT_83548"/>
<dbReference type="HOGENOM" id="CLU_3050885_0_0_1"/>
<feature type="compositionally biased region" description="Polar residues" evidence="1">
    <location>
        <begin position="16"/>
        <end position="25"/>
    </location>
</feature>
<accession>F8MPU1</accession>
<name>F8MPU1_NEUT8</name>
<dbReference type="AlphaFoldDB" id="F8MPU1"/>
<keyword evidence="3" id="KW-1185">Reference proteome</keyword>
<feature type="region of interest" description="Disordered" evidence="1">
    <location>
        <begin position="1"/>
        <end position="25"/>
    </location>
</feature>
<sequence length="54" mass="6208">MTFIDNKNRPPLGFQGEQQGPSASTLGVFDRRDCRVPVHHFHDDQRKSDANQQQ</sequence>
<protein>
    <submittedName>
        <fullName evidence="2">Uncharacterized protein</fullName>
    </submittedName>
</protein>
<evidence type="ECO:0000313" key="2">
    <source>
        <dbReference type="EMBL" id="EGO56371.1"/>
    </source>
</evidence>
<evidence type="ECO:0000256" key="1">
    <source>
        <dbReference type="SAM" id="MobiDB-lite"/>
    </source>
</evidence>
<dbReference type="GeneID" id="20830630"/>
<dbReference type="RefSeq" id="XP_009851978.1">
    <property type="nucleotide sequence ID" value="XM_009853676.1"/>
</dbReference>
<dbReference type="KEGG" id="nte:NEUTE1DRAFT83548"/>
<dbReference type="Proteomes" id="UP000008065">
    <property type="component" value="Unassembled WGS sequence"/>
</dbReference>
<dbReference type="EMBL" id="GL891305">
    <property type="protein sequence ID" value="EGO56371.1"/>
    <property type="molecule type" value="Genomic_DNA"/>
</dbReference>
<proteinExistence type="predicted"/>
<organism evidence="2 3">
    <name type="scientific">Neurospora tetrasperma (strain FGSC 2508 / ATCC MYA-4615 / P0657)</name>
    <dbReference type="NCBI Taxonomy" id="510951"/>
    <lineage>
        <taxon>Eukaryota</taxon>
        <taxon>Fungi</taxon>
        <taxon>Dikarya</taxon>
        <taxon>Ascomycota</taxon>
        <taxon>Pezizomycotina</taxon>
        <taxon>Sordariomycetes</taxon>
        <taxon>Sordariomycetidae</taxon>
        <taxon>Sordariales</taxon>
        <taxon>Sordariaceae</taxon>
        <taxon>Neurospora</taxon>
    </lineage>
</organism>
<gene>
    <name evidence="2" type="ORF">NEUTE1DRAFT_83548</name>
</gene>
<reference evidence="3" key="1">
    <citation type="journal article" date="2011" name="Genetics">
        <title>Massive changes in genome architecture accompany the transition to self-fertility in the filamentous fungus Neurospora tetrasperma.</title>
        <authorList>
            <person name="Ellison C.E."/>
            <person name="Stajich J.E."/>
            <person name="Jacobson D.J."/>
            <person name="Natvig D.O."/>
            <person name="Lapidus A."/>
            <person name="Foster B."/>
            <person name="Aerts A."/>
            <person name="Riley R."/>
            <person name="Lindquist E.A."/>
            <person name="Grigoriev I.V."/>
            <person name="Taylor J.W."/>
        </authorList>
    </citation>
    <scope>NUCLEOTIDE SEQUENCE [LARGE SCALE GENOMIC DNA]</scope>
    <source>
        <strain evidence="3">FGSC 2508 / P0657</strain>
    </source>
</reference>